<evidence type="ECO:0000256" key="6">
    <source>
        <dbReference type="ARBA" id="ARBA00022643"/>
    </source>
</evidence>
<dbReference type="GO" id="GO:0004152">
    <property type="term" value="F:dihydroorotate dehydrogenase activity"/>
    <property type="evidence" value="ECO:0007669"/>
    <property type="project" value="UniProtKB-UniRule"/>
</dbReference>
<keyword evidence="8 9" id="KW-0560">Oxidoreductase</keyword>
<dbReference type="InterPro" id="IPR001295">
    <property type="entry name" value="Dihydroorotate_DH_CS"/>
</dbReference>
<dbReference type="PROSITE" id="PS00912">
    <property type="entry name" value="DHODEHASE_2"/>
    <property type="match status" value="1"/>
</dbReference>
<dbReference type="AlphaFoldDB" id="A0A2H5X8P3"/>
<dbReference type="SUPFAM" id="SSF51395">
    <property type="entry name" value="FMN-linked oxidoreductases"/>
    <property type="match status" value="1"/>
</dbReference>
<keyword evidence="6 9" id="KW-0288">FMN</keyword>
<dbReference type="PANTHER" id="PTHR48109">
    <property type="entry name" value="DIHYDROOROTATE DEHYDROGENASE (QUINONE), MITOCHONDRIAL-RELATED"/>
    <property type="match status" value="1"/>
</dbReference>
<feature type="binding site" evidence="9">
    <location>
        <position position="132"/>
    </location>
    <ligand>
        <name>substrate</name>
    </ligand>
</feature>
<feature type="binding site" evidence="9">
    <location>
        <position position="50"/>
    </location>
    <ligand>
        <name>substrate</name>
    </ligand>
</feature>
<protein>
    <recommendedName>
        <fullName evidence="9">Dihydroorotate dehydrogenase</fullName>
        <shortName evidence="9">DHOD</shortName>
        <shortName evidence="9">DHODase</shortName>
        <shortName evidence="9">DHOdehase</shortName>
        <ecNumber evidence="9">1.3.-.-</ecNumber>
    </recommendedName>
</protein>
<name>A0A2H5X8P3_9BACT</name>
<dbReference type="HAMAP" id="MF_00224">
    <property type="entry name" value="DHO_dh_type1"/>
    <property type="match status" value="1"/>
</dbReference>
<dbReference type="InterPro" id="IPR024920">
    <property type="entry name" value="Dihydroorotate_DH_1"/>
</dbReference>
<sequence>MSEAINLSVTVTGIPMRTPLILASGCCGYGEEMERLEGWRWDCVGAVVLKGVTLNPRRGNPPPRVAETAAGMLNSIGLQNIGADALVQKINEQLHRLPVPLIANVNGETVDEFVQVCEKLRHADALAAVEVNISCPNIAKGGIEFGMEPETAAEVVAAVRQVWRKPLWVKLSPEPHAIAEIADACVVAGADALCLCNTFPALAIDTRFVPPQPRLGTAFGGLSGPAIKPIVVRKVFLVAQRLRQQGKSVPLIGVGGIWSGADVLEYFAAGATAVQLGTVLFSDPLAPVRIVDELTTTLHRFAEQTHDPRWRDIRSFCFVEFPFQQCLGGRVS</sequence>
<dbReference type="InterPro" id="IPR005720">
    <property type="entry name" value="Dihydroorotate_DH_cat"/>
</dbReference>
<keyword evidence="7 9" id="KW-0665">Pyrimidine biosynthesis</keyword>
<evidence type="ECO:0000259" key="10">
    <source>
        <dbReference type="Pfam" id="PF01180"/>
    </source>
</evidence>
<dbReference type="PROSITE" id="PS00911">
    <property type="entry name" value="DHODEHASE_1"/>
    <property type="match status" value="1"/>
</dbReference>
<proteinExistence type="inferred from homology"/>
<accession>A0A2H5X8P3</accession>
<dbReference type="Gene3D" id="3.20.20.70">
    <property type="entry name" value="Aldolase class I"/>
    <property type="match status" value="1"/>
</dbReference>
<dbReference type="Pfam" id="PF01180">
    <property type="entry name" value="DHO_dh"/>
    <property type="match status" value="1"/>
</dbReference>
<feature type="binding site" evidence="9">
    <location>
        <begin position="74"/>
        <end position="78"/>
    </location>
    <ligand>
        <name>substrate</name>
    </ligand>
</feature>
<reference evidence="12" key="1">
    <citation type="submission" date="2017-09" db="EMBL/GenBank/DDBJ databases">
        <title>Metaegenomics of thermophilic ammonia-oxidizing enrichment culture.</title>
        <authorList>
            <person name="Kato S."/>
            <person name="Suzuki K."/>
        </authorList>
    </citation>
    <scope>NUCLEOTIDE SEQUENCE [LARGE SCALE GENOMIC DNA]</scope>
</reference>
<evidence type="ECO:0000256" key="7">
    <source>
        <dbReference type="ARBA" id="ARBA00022975"/>
    </source>
</evidence>
<dbReference type="EMBL" id="BEHT01000001">
    <property type="protein sequence ID" value="GBC97562.1"/>
    <property type="molecule type" value="Genomic_DNA"/>
</dbReference>
<feature type="domain" description="Dihydroorotate dehydrogenase catalytic" evidence="10">
    <location>
        <begin position="7"/>
        <end position="298"/>
    </location>
</feature>
<dbReference type="InterPro" id="IPR013785">
    <property type="entry name" value="Aldolase_TIM"/>
</dbReference>
<feature type="binding site" evidence="9">
    <location>
        <begin position="197"/>
        <end position="198"/>
    </location>
    <ligand>
        <name>substrate</name>
    </ligand>
</feature>
<feature type="binding site" evidence="9">
    <location>
        <position position="132"/>
    </location>
    <ligand>
        <name>FMN</name>
        <dbReference type="ChEBI" id="CHEBI:58210"/>
    </ligand>
</feature>
<feature type="binding site" evidence="9">
    <location>
        <position position="224"/>
    </location>
    <ligand>
        <name>FMN</name>
        <dbReference type="ChEBI" id="CHEBI:58210"/>
    </ligand>
</feature>
<keyword evidence="4 9" id="KW-0963">Cytoplasm</keyword>
<feature type="binding site" evidence="9">
    <location>
        <position position="24"/>
    </location>
    <ligand>
        <name>FMN</name>
        <dbReference type="ChEBI" id="CHEBI:58210"/>
    </ligand>
</feature>
<evidence type="ECO:0000313" key="12">
    <source>
        <dbReference type="Proteomes" id="UP000236173"/>
    </source>
</evidence>
<evidence type="ECO:0000313" key="11">
    <source>
        <dbReference type="EMBL" id="GBC97562.1"/>
    </source>
</evidence>
<dbReference type="PANTHER" id="PTHR48109:SF1">
    <property type="entry name" value="DIHYDROOROTATE DEHYDROGENASE (FUMARATE)"/>
    <property type="match status" value="1"/>
</dbReference>
<dbReference type="NCBIfam" id="TIGR01037">
    <property type="entry name" value="pyrD_sub1_fam"/>
    <property type="match status" value="1"/>
</dbReference>
<dbReference type="NCBIfam" id="NF005574">
    <property type="entry name" value="PRK07259.1"/>
    <property type="match status" value="1"/>
</dbReference>
<evidence type="ECO:0000256" key="3">
    <source>
        <dbReference type="ARBA" id="ARBA00008008"/>
    </source>
</evidence>
<evidence type="ECO:0000256" key="4">
    <source>
        <dbReference type="ARBA" id="ARBA00022490"/>
    </source>
</evidence>
<dbReference type="EC" id="1.3.-.-" evidence="9"/>
<dbReference type="Proteomes" id="UP000236173">
    <property type="component" value="Unassembled WGS sequence"/>
</dbReference>
<dbReference type="InterPro" id="IPR049622">
    <property type="entry name" value="Dihydroorotate_DH_I"/>
</dbReference>
<feature type="binding site" evidence="9">
    <location>
        <begin position="255"/>
        <end position="256"/>
    </location>
    <ligand>
        <name>FMN</name>
        <dbReference type="ChEBI" id="CHEBI:58210"/>
    </ligand>
</feature>
<dbReference type="GO" id="GO:0006207">
    <property type="term" value="P:'de novo' pyrimidine nucleobase biosynthetic process"/>
    <property type="evidence" value="ECO:0007669"/>
    <property type="project" value="InterPro"/>
</dbReference>
<feature type="binding site" evidence="9">
    <location>
        <position position="170"/>
    </location>
    <ligand>
        <name>FMN</name>
        <dbReference type="ChEBI" id="CHEBI:58210"/>
    </ligand>
</feature>
<dbReference type="InterPro" id="IPR050074">
    <property type="entry name" value="DHO_dehydrogenase"/>
</dbReference>
<keyword evidence="5 9" id="KW-0285">Flavoprotein</keyword>
<comment type="subcellular location">
    <subcellularLocation>
        <location evidence="1 9">Cytoplasm</location>
    </subcellularLocation>
</comment>
<evidence type="ECO:0000256" key="8">
    <source>
        <dbReference type="ARBA" id="ARBA00023002"/>
    </source>
</evidence>
<feature type="binding site" evidence="9">
    <location>
        <begin position="50"/>
        <end position="51"/>
    </location>
    <ligand>
        <name>FMN</name>
        <dbReference type="ChEBI" id="CHEBI:58210"/>
    </ligand>
</feature>
<comment type="pathway">
    <text evidence="2 9">Pyrimidine metabolism; UMP biosynthesis via de novo pathway.</text>
</comment>
<comment type="caution">
    <text evidence="9">Lacks conserved residue(s) required for the propagation of feature annotation.</text>
</comment>
<comment type="catalytic activity">
    <reaction evidence="9">
        <text>(S)-dihydroorotate + A = orotate + AH2</text>
        <dbReference type="Rhea" id="RHEA:18073"/>
        <dbReference type="ChEBI" id="CHEBI:13193"/>
        <dbReference type="ChEBI" id="CHEBI:17499"/>
        <dbReference type="ChEBI" id="CHEBI:30839"/>
        <dbReference type="ChEBI" id="CHEBI:30864"/>
    </reaction>
</comment>
<evidence type="ECO:0000256" key="1">
    <source>
        <dbReference type="ARBA" id="ARBA00004496"/>
    </source>
</evidence>
<dbReference type="GO" id="GO:0005737">
    <property type="term" value="C:cytoplasm"/>
    <property type="evidence" value="ECO:0007669"/>
    <property type="project" value="UniProtKB-SubCell"/>
</dbReference>
<dbReference type="PIRSF" id="PIRSF000164">
    <property type="entry name" value="DHO_oxidase"/>
    <property type="match status" value="1"/>
</dbReference>
<feature type="binding site" evidence="9">
    <location>
        <position position="104"/>
    </location>
    <ligand>
        <name>FMN</name>
        <dbReference type="ChEBI" id="CHEBI:58210"/>
    </ligand>
</feature>
<evidence type="ECO:0000256" key="5">
    <source>
        <dbReference type="ARBA" id="ARBA00022630"/>
    </source>
</evidence>
<evidence type="ECO:0000256" key="9">
    <source>
        <dbReference type="HAMAP-Rule" id="MF_00224"/>
    </source>
</evidence>
<comment type="function">
    <text evidence="9">Catalyzes the conversion of dihydroorotate to orotate.</text>
</comment>
<organism evidence="11 12">
    <name type="scientific">Candidatus Fervidibacter japonicus</name>
    <dbReference type="NCBI Taxonomy" id="2035412"/>
    <lineage>
        <taxon>Bacteria</taxon>
        <taxon>Candidatus Fervidibacterota</taxon>
        <taxon>Candidatus Fervidibacter</taxon>
    </lineage>
</organism>
<dbReference type="InterPro" id="IPR033888">
    <property type="entry name" value="DHOD_1B"/>
</dbReference>
<feature type="binding site" evidence="9">
    <location>
        <begin position="277"/>
        <end position="278"/>
    </location>
    <ligand>
        <name>FMN</name>
        <dbReference type="ChEBI" id="CHEBI:58210"/>
    </ligand>
</feature>
<gene>
    <name evidence="9 11" type="primary">pyrD</name>
    <name evidence="11" type="ORF">HRbin17_00049</name>
</gene>
<dbReference type="CDD" id="cd04740">
    <property type="entry name" value="DHOD_1B_like"/>
    <property type="match status" value="1"/>
</dbReference>
<dbReference type="InterPro" id="IPR012135">
    <property type="entry name" value="Dihydroorotate_DH_1_2"/>
</dbReference>
<dbReference type="GO" id="GO:0044205">
    <property type="term" value="P:'de novo' UMP biosynthetic process"/>
    <property type="evidence" value="ECO:0007669"/>
    <property type="project" value="UniProtKB-UniRule"/>
</dbReference>
<dbReference type="UniPathway" id="UPA00070"/>
<comment type="similarity">
    <text evidence="3 9">Belongs to the dihydroorotate dehydrogenase family. Type 1 subfamily.</text>
</comment>
<evidence type="ECO:0000256" key="2">
    <source>
        <dbReference type="ARBA" id="ARBA00004725"/>
    </source>
</evidence>
<comment type="caution">
    <text evidence="11">The sequence shown here is derived from an EMBL/GenBank/DDBJ whole genome shotgun (WGS) entry which is preliminary data.</text>
</comment>
<feature type="active site" description="Nucleophile" evidence="9">
    <location>
        <position position="135"/>
    </location>
</feature>
<comment type="cofactor">
    <cofactor evidence="9">
        <name>FMN</name>
        <dbReference type="ChEBI" id="CHEBI:58210"/>
    </cofactor>
    <text evidence="9">Binds 1 FMN per subunit.</text>
</comment>